<name>A0A4Y2A7F2_ARAVE</name>
<dbReference type="Proteomes" id="UP000499080">
    <property type="component" value="Unassembled WGS sequence"/>
</dbReference>
<feature type="region of interest" description="Disordered" evidence="1">
    <location>
        <begin position="1"/>
        <end position="31"/>
    </location>
</feature>
<gene>
    <name evidence="2" type="ORF">AVEN_144742_1</name>
</gene>
<organism evidence="2 3">
    <name type="scientific">Araneus ventricosus</name>
    <name type="common">Orbweaver spider</name>
    <name type="synonym">Epeira ventricosa</name>
    <dbReference type="NCBI Taxonomy" id="182803"/>
    <lineage>
        <taxon>Eukaryota</taxon>
        <taxon>Metazoa</taxon>
        <taxon>Ecdysozoa</taxon>
        <taxon>Arthropoda</taxon>
        <taxon>Chelicerata</taxon>
        <taxon>Arachnida</taxon>
        <taxon>Araneae</taxon>
        <taxon>Araneomorphae</taxon>
        <taxon>Entelegynae</taxon>
        <taxon>Araneoidea</taxon>
        <taxon>Araneidae</taxon>
        <taxon>Araneus</taxon>
    </lineage>
</organism>
<sequence length="75" mass="8818">MVSCLSQRRPRDIRAGHRGFPPDSLQPTREDVPRFLDMGRRRDRVSIKFWTNSVYGKSVCLYVRSHVNTITQKLE</sequence>
<keyword evidence="3" id="KW-1185">Reference proteome</keyword>
<dbReference type="AlphaFoldDB" id="A0A4Y2A7F2"/>
<evidence type="ECO:0000313" key="3">
    <source>
        <dbReference type="Proteomes" id="UP000499080"/>
    </source>
</evidence>
<dbReference type="EMBL" id="BGPR01079521">
    <property type="protein sequence ID" value="GBL74844.1"/>
    <property type="molecule type" value="Genomic_DNA"/>
</dbReference>
<evidence type="ECO:0000313" key="2">
    <source>
        <dbReference type="EMBL" id="GBL74844.1"/>
    </source>
</evidence>
<proteinExistence type="predicted"/>
<protein>
    <submittedName>
        <fullName evidence="2">Uncharacterized protein</fullName>
    </submittedName>
</protein>
<accession>A0A4Y2A7F2</accession>
<reference evidence="2 3" key="1">
    <citation type="journal article" date="2019" name="Sci. Rep.">
        <title>Orb-weaving spider Araneus ventricosus genome elucidates the spidroin gene catalogue.</title>
        <authorList>
            <person name="Kono N."/>
            <person name="Nakamura H."/>
            <person name="Ohtoshi R."/>
            <person name="Moran D.A.P."/>
            <person name="Shinohara A."/>
            <person name="Yoshida Y."/>
            <person name="Fujiwara M."/>
            <person name="Mori M."/>
            <person name="Tomita M."/>
            <person name="Arakawa K."/>
        </authorList>
    </citation>
    <scope>NUCLEOTIDE SEQUENCE [LARGE SCALE GENOMIC DNA]</scope>
</reference>
<comment type="caution">
    <text evidence="2">The sequence shown here is derived from an EMBL/GenBank/DDBJ whole genome shotgun (WGS) entry which is preliminary data.</text>
</comment>
<evidence type="ECO:0000256" key="1">
    <source>
        <dbReference type="SAM" id="MobiDB-lite"/>
    </source>
</evidence>